<dbReference type="OrthoDB" id="4161727at2759"/>
<evidence type="ECO:0000256" key="1">
    <source>
        <dbReference type="SAM" id="MobiDB-lite"/>
    </source>
</evidence>
<dbReference type="PANTHER" id="PTHR38166:SF1">
    <property type="entry name" value="C2H2-TYPE DOMAIN-CONTAINING PROTEIN"/>
    <property type="match status" value="1"/>
</dbReference>
<feature type="compositionally biased region" description="Basic and acidic residues" evidence="1">
    <location>
        <begin position="365"/>
        <end position="393"/>
    </location>
</feature>
<keyword evidence="3" id="KW-1185">Reference proteome</keyword>
<accession>A0A6A6QK96</accession>
<reference evidence="2" key="1">
    <citation type="journal article" date="2020" name="Stud. Mycol.">
        <title>101 Dothideomycetes genomes: a test case for predicting lifestyles and emergence of pathogens.</title>
        <authorList>
            <person name="Haridas S."/>
            <person name="Albert R."/>
            <person name="Binder M."/>
            <person name="Bloem J."/>
            <person name="Labutti K."/>
            <person name="Salamov A."/>
            <person name="Andreopoulos B."/>
            <person name="Baker S."/>
            <person name="Barry K."/>
            <person name="Bills G."/>
            <person name="Bluhm B."/>
            <person name="Cannon C."/>
            <person name="Castanera R."/>
            <person name="Culley D."/>
            <person name="Daum C."/>
            <person name="Ezra D."/>
            <person name="Gonzalez J."/>
            <person name="Henrissat B."/>
            <person name="Kuo A."/>
            <person name="Liang C."/>
            <person name="Lipzen A."/>
            <person name="Lutzoni F."/>
            <person name="Magnuson J."/>
            <person name="Mondo S."/>
            <person name="Nolan M."/>
            <person name="Ohm R."/>
            <person name="Pangilinan J."/>
            <person name="Park H.-J."/>
            <person name="Ramirez L."/>
            <person name="Alfaro M."/>
            <person name="Sun H."/>
            <person name="Tritt A."/>
            <person name="Yoshinaga Y."/>
            <person name="Zwiers L.-H."/>
            <person name="Turgeon B."/>
            <person name="Goodwin S."/>
            <person name="Spatafora J."/>
            <person name="Crous P."/>
            <person name="Grigoriev I."/>
        </authorList>
    </citation>
    <scope>NUCLEOTIDE SEQUENCE</scope>
    <source>
        <strain evidence="2">CBS 269.34</strain>
    </source>
</reference>
<feature type="region of interest" description="Disordered" evidence="1">
    <location>
        <begin position="338"/>
        <end position="412"/>
    </location>
</feature>
<evidence type="ECO:0000313" key="3">
    <source>
        <dbReference type="Proteomes" id="UP000799750"/>
    </source>
</evidence>
<feature type="compositionally biased region" description="Low complexity" evidence="1">
    <location>
        <begin position="263"/>
        <end position="275"/>
    </location>
</feature>
<feature type="compositionally biased region" description="Polar residues" evidence="1">
    <location>
        <begin position="338"/>
        <end position="355"/>
    </location>
</feature>
<name>A0A6A6QK96_9PEZI</name>
<feature type="region of interest" description="Disordered" evidence="1">
    <location>
        <begin position="208"/>
        <end position="306"/>
    </location>
</feature>
<dbReference type="AlphaFoldDB" id="A0A6A6QK96"/>
<evidence type="ECO:0000313" key="2">
    <source>
        <dbReference type="EMBL" id="KAF2492529.1"/>
    </source>
</evidence>
<organism evidence="2 3">
    <name type="scientific">Lophium mytilinum</name>
    <dbReference type="NCBI Taxonomy" id="390894"/>
    <lineage>
        <taxon>Eukaryota</taxon>
        <taxon>Fungi</taxon>
        <taxon>Dikarya</taxon>
        <taxon>Ascomycota</taxon>
        <taxon>Pezizomycotina</taxon>
        <taxon>Dothideomycetes</taxon>
        <taxon>Pleosporomycetidae</taxon>
        <taxon>Mytilinidiales</taxon>
        <taxon>Mytilinidiaceae</taxon>
        <taxon>Lophium</taxon>
    </lineage>
</organism>
<feature type="compositionally biased region" description="Basic and acidic residues" evidence="1">
    <location>
        <begin position="215"/>
        <end position="226"/>
    </location>
</feature>
<proteinExistence type="predicted"/>
<dbReference type="Proteomes" id="UP000799750">
    <property type="component" value="Unassembled WGS sequence"/>
</dbReference>
<protein>
    <recommendedName>
        <fullName evidence="4">C2H2-type domain-containing protein</fullName>
    </recommendedName>
</protein>
<gene>
    <name evidence="2" type="ORF">BU16DRAFT_592160</name>
</gene>
<evidence type="ECO:0008006" key="4">
    <source>
        <dbReference type="Google" id="ProtNLM"/>
    </source>
</evidence>
<sequence>MWEDNAQIMRCGMPSQEIAWSDWPYCSTCRFESLSRGGPSEMVFCCECGSGPQLIYVNPACYNCRHTFTWDNNSKATLRVREKESPSLTFNELLFRRAADPITTENDTSSCILSPPHDPLALPAAERLALPAPRTPLDTLEQLLGPFPSNPDLPAGVYIARQKSRERSPQGLRLFEEHINKSVNGTDWPNYASLWDCELLDETANARRPSPISRVHQEPTPSDRLRGLHHTSKVAAEDSERANEQGSLPLKTTSHDSSREVYSSSDNSPPASGSPTATRTSDTEYDYSTETETSPSTIADSQSGPSTISCLVRNFVDRVMNDIHFFFDVESGIIQCTNGSNHHTSTTQSQNPSSHDSPKGGQPEEENKRQQDADGSKGPPQDHSEDDHDDDRGRKRRKLSKSKRPEKSTRRLACHYFKRDRERDHLYRNHQVRPCPICYLDMKTDEAYEAHIRARTCEEQPRNSFEGIDRAKKAKLESRMSGKPPVEKWNAIYRILFPNDLHIPSPFYDHDDNALSAVDPRSRFHDYCEIELPRRVRAKLENNLKQRYRQIYAEIGSQIESTIRECYGDVVSAFQLSTAAESAPKASMPAEENILVDTDEQYLSLEFLDLASFDIHTPSTNVHDQTNQDNMNYFTELTLSADPSPGGLSFPSICPDVFLSSPQNPWEHGFIDSTTTSSDPLLDEQNEEQLIELPGAAVVKIIPEVRLPNPSQTQGMYSDLTDLLQHEPYM</sequence>
<dbReference type="PANTHER" id="PTHR38166">
    <property type="entry name" value="C2H2-TYPE DOMAIN-CONTAINING PROTEIN-RELATED"/>
    <property type="match status" value="1"/>
</dbReference>
<dbReference type="EMBL" id="MU004193">
    <property type="protein sequence ID" value="KAF2492529.1"/>
    <property type="molecule type" value="Genomic_DNA"/>
</dbReference>